<proteinExistence type="inferred from homology"/>
<keyword evidence="4 6" id="KW-1133">Transmembrane helix</keyword>
<dbReference type="Proteomes" id="UP000295680">
    <property type="component" value="Unassembled WGS sequence"/>
</dbReference>
<feature type="transmembrane region" description="Helical" evidence="6">
    <location>
        <begin position="126"/>
        <end position="144"/>
    </location>
</feature>
<gene>
    <name evidence="8" type="ORF">EV192_1011242</name>
</gene>
<feature type="transmembrane region" description="Helical" evidence="6">
    <location>
        <begin position="37"/>
        <end position="54"/>
    </location>
</feature>
<feature type="transmembrane region" description="Helical" evidence="6">
    <location>
        <begin position="267"/>
        <end position="284"/>
    </location>
</feature>
<keyword evidence="5 6" id="KW-0472">Membrane</keyword>
<evidence type="ECO:0000256" key="1">
    <source>
        <dbReference type="ARBA" id="ARBA00004141"/>
    </source>
</evidence>
<dbReference type="GO" id="GO:0016020">
    <property type="term" value="C:membrane"/>
    <property type="evidence" value="ECO:0007669"/>
    <property type="project" value="UniProtKB-SubCell"/>
</dbReference>
<evidence type="ECO:0000313" key="8">
    <source>
        <dbReference type="EMBL" id="TCO65450.1"/>
    </source>
</evidence>
<dbReference type="InterPro" id="IPR050638">
    <property type="entry name" value="AA-Vitamin_Transporters"/>
</dbReference>
<organism evidence="8 9">
    <name type="scientific">Actinocrispum wychmicini</name>
    <dbReference type="NCBI Taxonomy" id="1213861"/>
    <lineage>
        <taxon>Bacteria</taxon>
        <taxon>Bacillati</taxon>
        <taxon>Actinomycetota</taxon>
        <taxon>Actinomycetes</taxon>
        <taxon>Pseudonocardiales</taxon>
        <taxon>Pseudonocardiaceae</taxon>
        <taxon>Actinocrispum</taxon>
    </lineage>
</organism>
<feature type="transmembrane region" description="Helical" evidence="6">
    <location>
        <begin position="181"/>
        <end position="201"/>
    </location>
</feature>
<evidence type="ECO:0000313" key="9">
    <source>
        <dbReference type="Proteomes" id="UP000295680"/>
    </source>
</evidence>
<comment type="similarity">
    <text evidence="2">Belongs to the EamA transporter family.</text>
</comment>
<feature type="transmembrane region" description="Helical" evidence="6">
    <location>
        <begin position="66"/>
        <end position="87"/>
    </location>
</feature>
<feature type="transmembrane region" description="Helical" evidence="6">
    <location>
        <begin position="213"/>
        <end position="232"/>
    </location>
</feature>
<dbReference type="PANTHER" id="PTHR32322:SF2">
    <property type="entry name" value="EAMA DOMAIN-CONTAINING PROTEIN"/>
    <property type="match status" value="1"/>
</dbReference>
<keyword evidence="3 6" id="KW-0812">Transmembrane</keyword>
<evidence type="ECO:0000256" key="2">
    <source>
        <dbReference type="ARBA" id="ARBA00007362"/>
    </source>
</evidence>
<feature type="domain" description="EamA" evidence="7">
    <location>
        <begin position="150"/>
        <end position="285"/>
    </location>
</feature>
<evidence type="ECO:0000259" key="7">
    <source>
        <dbReference type="Pfam" id="PF00892"/>
    </source>
</evidence>
<protein>
    <submittedName>
        <fullName evidence="8">Drug/metabolite transporter (DMT)-like permease</fullName>
    </submittedName>
</protein>
<evidence type="ECO:0000256" key="3">
    <source>
        <dbReference type="ARBA" id="ARBA00022692"/>
    </source>
</evidence>
<dbReference type="InterPro" id="IPR037185">
    <property type="entry name" value="EmrE-like"/>
</dbReference>
<accession>A0A4V2S8W3</accession>
<dbReference type="Pfam" id="PF00892">
    <property type="entry name" value="EamA"/>
    <property type="match status" value="2"/>
</dbReference>
<keyword evidence="9" id="KW-1185">Reference proteome</keyword>
<dbReference type="PANTHER" id="PTHR32322">
    <property type="entry name" value="INNER MEMBRANE TRANSPORTER"/>
    <property type="match status" value="1"/>
</dbReference>
<dbReference type="RefSeq" id="WP_132111851.1">
    <property type="nucleotide sequence ID" value="NZ_SLWS01000001.1"/>
</dbReference>
<feature type="transmembrane region" description="Helical" evidence="6">
    <location>
        <begin position="239"/>
        <end position="261"/>
    </location>
</feature>
<name>A0A4V2S8W3_9PSEU</name>
<feature type="transmembrane region" description="Helical" evidence="6">
    <location>
        <begin position="93"/>
        <end position="114"/>
    </location>
</feature>
<dbReference type="AlphaFoldDB" id="A0A4V2S8W3"/>
<comment type="caution">
    <text evidence="8">The sequence shown here is derived from an EMBL/GenBank/DDBJ whole genome shotgun (WGS) entry which is preliminary data.</text>
</comment>
<comment type="subcellular location">
    <subcellularLocation>
        <location evidence="1">Membrane</location>
        <topology evidence="1">Multi-pass membrane protein</topology>
    </subcellularLocation>
</comment>
<feature type="domain" description="EamA" evidence="7">
    <location>
        <begin position="10"/>
        <end position="139"/>
    </location>
</feature>
<evidence type="ECO:0000256" key="4">
    <source>
        <dbReference type="ARBA" id="ARBA00022989"/>
    </source>
</evidence>
<dbReference type="InterPro" id="IPR000620">
    <property type="entry name" value="EamA_dom"/>
</dbReference>
<dbReference type="OrthoDB" id="5242975at2"/>
<reference evidence="8 9" key="1">
    <citation type="submission" date="2019-03" db="EMBL/GenBank/DDBJ databases">
        <title>Genomic Encyclopedia of Type Strains, Phase IV (KMG-IV): sequencing the most valuable type-strain genomes for metagenomic binning, comparative biology and taxonomic classification.</title>
        <authorList>
            <person name="Goeker M."/>
        </authorList>
    </citation>
    <scope>NUCLEOTIDE SEQUENCE [LARGE SCALE GENOMIC DNA]</scope>
    <source>
        <strain evidence="8 9">DSM 45934</strain>
    </source>
</reference>
<sequence length="366" mass="38259">MGGKGTLARMCLLALLWGSSFLWIKLALRSFSPGQIALGRIILGAAVLFALTYAGRKRLPRGRRTWAYLTVAAFFGSALPFFLFGLGEKTIDSGLAGVLNATTPLWALLIAVVFRMERNLFSLKMLGLLLGFVGVLVIFAPWQAHGLASWGSLAVLAAAASYAVAYTCIGRAMTGSGVAPIALSAGQLLIGTGMSALMLPIDGFGPITIQPVSALAVLILGLFGTGFAFALNYRLIADVGAVTATSVGYLLPVVSVLLGAVALHEAITVRVVIGMVVVLVGVGLTRWQPRQRPADEIEITPAVGQRPSETVRNAISSVTASSRDGMRTGAGRFLISSATVIDPARMCRRPVVGRSTVTSSPVSSDS</sequence>
<feature type="transmembrane region" description="Helical" evidence="6">
    <location>
        <begin position="150"/>
        <end position="169"/>
    </location>
</feature>
<evidence type="ECO:0000256" key="5">
    <source>
        <dbReference type="ARBA" id="ARBA00023136"/>
    </source>
</evidence>
<dbReference type="EMBL" id="SLWS01000001">
    <property type="protein sequence ID" value="TCO65450.1"/>
    <property type="molecule type" value="Genomic_DNA"/>
</dbReference>
<dbReference type="SUPFAM" id="SSF103481">
    <property type="entry name" value="Multidrug resistance efflux transporter EmrE"/>
    <property type="match status" value="2"/>
</dbReference>
<evidence type="ECO:0000256" key="6">
    <source>
        <dbReference type="SAM" id="Phobius"/>
    </source>
</evidence>